<proteinExistence type="predicted"/>
<dbReference type="KEGG" id="daq:DAQ1742_03880"/>
<gene>
    <name evidence="1" type="ORF">DAQ1742_03880</name>
</gene>
<evidence type="ECO:0000313" key="2">
    <source>
        <dbReference type="Proteomes" id="UP000294820"/>
    </source>
</evidence>
<organism evidence="1 2">
    <name type="scientific">Dickeya aquatica</name>
    <dbReference type="NCBI Taxonomy" id="1401087"/>
    <lineage>
        <taxon>Bacteria</taxon>
        <taxon>Pseudomonadati</taxon>
        <taxon>Pseudomonadota</taxon>
        <taxon>Gammaproteobacteria</taxon>
        <taxon>Enterobacterales</taxon>
        <taxon>Pectobacteriaceae</taxon>
        <taxon>Dickeya</taxon>
    </lineage>
</organism>
<dbReference type="EMBL" id="LT615367">
    <property type="protein sequence ID" value="SLM64668.1"/>
    <property type="molecule type" value="Genomic_DNA"/>
</dbReference>
<dbReference type="Proteomes" id="UP000294820">
    <property type="component" value="Chromosome 1"/>
</dbReference>
<name>A0A375AEZ2_9GAMM</name>
<evidence type="ECO:0000313" key="1">
    <source>
        <dbReference type="EMBL" id="SLM64668.1"/>
    </source>
</evidence>
<protein>
    <submittedName>
        <fullName evidence="1">Uncharacterized protein</fullName>
    </submittedName>
</protein>
<sequence>MYVSASYVVMARDFNSLSARNTAFRVINSPFTHLISGTKAQPFDYGLKASTAPQAAASAG</sequence>
<reference evidence="1 2" key="1">
    <citation type="submission" date="2016-09" db="EMBL/GenBank/DDBJ databases">
        <authorList>
            <person name="Reverchon S."/>
            <person name="Nasser W."/>
            <person name="Leonard S."/>
            <person name="Brochier C."/>
            <person name="Duprey A."/>
        </authorList>
    </citation>
    <scope>NUCLEOTIDE SEQUENCE [LARGE SCALE GENOMIC DNA]</scope>
    <source>
        <strain evidence="1 2">174/2</strain>
    </source>
</reference>
<dbReference type="AlphaFoldDB" id="A0A375AEZ2"/>
<keyword evidence="2" id="KW-1185">Reference proteome</keyword>
<accession>A0A375AEZ2</accession>